<sequence>MIKSLDVKLKTIRSGAYTPKDFIIADAKDGDMAMGMAAPGPHPTRAGAFKSKADYLDAMRAMSRSGLIDIMLMSASSAGVLVGEGLFTESPVTPAVRLNDTTDIWYLRGNRYIEQPSVPFSTIDVEAATEFATLGLYSVTYSNDLLCDYETLSAYKEFRGVAADVGMRHFLEVFNPHPSVDTGLSAEDMALFINDAIARTVAGVVPAQQPLFLKMAYNGPKVMEELASYDPEGLIIGILGGSKGTTRDTFELISQAEKYGARVALFGRKINLAEDPISLVTLMRRVVEREVSPLEAVRAYHDELSKNGLSPNLSRDEDEQVTEPILKKG</sequence>
<dbReference type="STRING" id="1121416.SAMN02745220_00117"/>
<dbReference type="Proteomes" id="UP000184603">
    <property type="component" value="Unassembled WGS sequence"/>
</dbReference>
<evidence type="ECO:0000313" key="3">
    <source>
        <dbReference type="Proteomes" id="UP000184603"/>
    </source>
</evidence>
<dbReference type="Gene3D" id="3.20.20.70">
    <property type="entry name" value="Aldolase class I"/>
    <property type="match status" value="1"/>
</dbReference>
<dbReference type="InterPro" id="IPR013785">
    <property type="entry name" value="Aldolase_TIM"/>
</dbReference>
<evidence type="ECO:0000313" key="2">
    <source>
        <dbReference type="EMBL" id="SHO42723.1"/>
    </source>
</evidence>
<feature type="region of interest" description="Disordered" evidence="1">
    <location>
        <begin position="307"/>
        <end position="329"/>
    </location>
</feature>
<protein>
    <recommendedName>
        <fullName evidence="4">Fructose-bisphosphate aldolase, class I</fullName>
    </recommendedName>
</protein>
<dbReference type="EMBL" id="FRFE01000001">
    <property type="protein sequence ID" value="SHO42723.1"/>
    <property type="molecule type" value="Genomic_DNA"/>
</dbReference>
<dbReference type="SUPFAM" id="SSF51569">
    <property type="entry name" value="Aldolase"/>
    <property type="match status" value="1"/>
</dbReference>
<reference evidence="2 3" key="1">
    <citation type="submission" date="2016-12" db="EMBL/GenBank/DDBJ databases">
        <authorList>
            <person name="Song W.-J."/>
            <person name="Kurnit D.M."/>
        </authorList>
    </citation>
    <scope>NUCLEOTIDE SEQUENCE [LARGE SCALE GENOMIC DNA]</scope>
    <source>
        <strain evidence="2 3">DSM 18488</strain>
    </source>
</reference>
<accession>A0A1M7XVQ2</accession>
<dbReference type="RefSeq" id="WP_200802297.1">
    <property type="nucleotide sequence ID" value="NZ_FRFE01000001.1"/>
</dbReference>
<proteinExistence type="predicted"/>
<name>A0A1M7XVQ2_9BACT</name>
<evidence type="ECO:0000256" key="1">
    <source>
        <dbReference type="SAM" id="MobiDB-lite"/>
    </source>
</evidence>
<keyword evidence="3" id="KW-1185">Reference proteome</keyword>
<organism evidence="2 3">
    <name type="scientific">Desulfopila aestuarii DSM 18488</name>
    <dbReference type="NCBI Taxonomy" id="1121416"/>
    <lineage>
        <taxon>Bacteria</taxon>
        <taxon>Pseudomonadati</taxon>
        <taxon>Thermodesulfobacteriota</taxon>
        <taxon>Desulfobulbia</taxon>
        <taxon>Desulfobulbales</taxon>
        <taxon>Desulfocapsaceae</taxon>
        <taxon>Desulfopila</taxon>
    </lineage>
</organism>
<evidence type="ECO:0008006" key="4">
    <source>
        <dbReference type="Google" id="ProtNLM"/>
    </source>
</evidence>
<gene>
    <name evidence="2" type="ORF">SAMN02745220_00117</name>
</gene>
<dbReference type="AlphaFoldDB" id="A0A1M7XVQ2"/>